<dbReference type="PATRIC" id="fig|1813736.3.peg.6315"/>
<dbReference type="PIRSF" id="PIRSF004749">
    <property type="entry name" value="Pep_def"/>
    <property type="match status" value="1"/>
</dbReference>
<comment type="catalytic activity">
    <reaction evidence="5">
        <text>N-terminal N-formyl-L-methionyl-[peptide] + H2O = N-terminal L-methionyl-[peptide] + formate</text>
        <dbReference type="Rhea" id="RHEA:24420"/>
        <dbReference type="Rhea" id="RHEA-COMP:10639"/>
        <dbReference type="Rhea" id="RHEA-COMP:10640"/>
        <dbReference type="ChEBI" id="CHEBI:15377"/>
        <dbReference type="ChEBI" id="CHEBI:15740"/>
        <dbReference type="ChEBI" id="CHEBI:49298"/>
        <dbReference type="ChEBI" id="CHEBI:64731"/>
        <dbReference type="EC" id="3.5.1.88"/>
    </reaction>
</comment>
<name>A0A143PY59_LUTPR</name>
<dbReference type="FunFam" id="3.90.45.10:FF:000003">
    <property type="entry name" value="Peptide deformylase"/>
    <property type="match status" value="1"/>
</dbReference>
<evidence type="ECO:0000256" key="5">
    <source>
        <dbReference type="HAMAP-Rule" id="MF_00163"/>
    </source>
</evidence>
<keyword evidence="3 5" id="KW-0378">Hydrolase</keyword>
<feature type="binding site" evidence="5">
    <location>
        <position position="152"/>
    </location>
    <ligand>
        <name>Fe cation</name>
        <dbReference type="ChEBI" id="CHEBI:24875"/>
    </ligand>
</feature>
<evidence type="ECO:0000256" key="1">
    <source>
        <dbReference type="ARBA" id="ARBA00010759"/>
    </source>
</evidence>
<dbReference type="STRING" id="1855912.LuPra_06011"/>
<reference evidence="7" key="2">
    <citation type="submission" date="2016-04" db="EMBL/GenBank/DDBJ databases">
        <title>First Complete Genome Sequence of a Subdivision 6 Acidobacterium.</title>
        <authorList>
            <person name="Huang S."/>
            <person name="Vieira S."/>
            <person name="Bunk B."/>
            <person name="Riedel T."/>
            <person name="Sproeer C."/>
            <person name="Overmann J."/>
        </authorList>
    </citation>
    <scope>NUCLEOTIDE SEQUENCE [LARGE SCALE GENOMIC DNA]</scope>
    <source>
        <strain evidence="7">DSM 100886 HEG_-6_39</strain>
    </source>
</reference>
<keyword evidence="5" id="KW-0408">Iron</keyword>
<gene>
    <name evidence="5 6" type="primary">def</name>
    <name evidence="6" type="ORF">LuPra_06011</name>
</gene>
<dbReference type="AlphaFoldDB" id="A0A143PY59"/>
<dbReference type="PANTHER" id="PTHR10458">
    <property type="entry name" value="PEPTIDE DEFORMYLASE"/>
    <property type="match status" value="1"/>
</dbReference>
<dbReference type="PRINTS" id="PR01576">
    <property type="entry name" value="PDEFORMYLASE"/>
</dbReference>
<dbReference type="Proteomes" id="UP000076079">
    <property type="component" value="Chromosome"/>
</dbReference>
<keyword evidence="7" id="KW-1185">Reference proteome</keyword>
<dbReference type="GO" id="GO:0006412">
    <property type="term" value="P:translation"/>
    <property type="evidence" value="ECO:0007669"/>
    <property type="project" value="UniProtKB-UniRule"/>
</dbReference>
<feature type="binding site" evidence="5">
    <location>
        <position position="156"/>
    </location>
    <ligand>
        <name>Fe cation</name>
        <dbReference type="ChEBI" id="CHEBI:24875"/>
    </ligand>
</feature>
<accession>A0A143PY59</accession>
<keyword evidence="4 5" id="KW-0648">Protein biosynthesis</keyword>
<dbReference type="GO" id="GO:0042586">
    <property type="term" value="F:peptide deformylase activity"/>
    <property type="evidence" value="ECO:0007669"/>
    <property type="project" value="UniProtKB-UniRule"/>
</dbReference>
<dbReference type="HAMAP" id="MF_00163">
    <property type="entry name" value="Pep_deformylase"/>
    <property type="match status" value="1"/>
</dbReference>
<reference evidence="6 7" key="1">
    <citation type="journal article" date="2016" name="Genome Announc.">
        <title>First Complete Genome Sequence of a Subdivision 6 Acidobacterium Strain.</title>
        <authorList>
            <person name="Huang S."/>
            <person name="Vieira S."/>
            <person name="Bunk B."/>
            <person name="Riedel T."/>
            <person name="Sproer C."/>
            <person name="Overmann J."/>
        </authorList>
    </citation>
    <scope>NUCLEOTIDE SEQUENCE [LARGE SCALE GENOMIC DNA]</scope>
    <source>
        <strain evidence="7">DSM 100886 HEG_-6_39</strain>
    </source>
</reference>
<evidence type="ECO:0000256" key="2">
    <source>
        <dbReference type="ARBA" id="ARBA00022723"/>
    </source>
</evidence>
<dbReference type="GO" id="GO:0046872">
    <property type="term" value="F:metal ion binding"/>
    <property type="evidence" value="ECO:0007669"/>
    <property type="project" value="UniProtKB-KW"/>
</dbReference>
<evidence type="ECO:0000313" key="7">
    <source>
        <dbReference type="Proteomes" id="UP000076079"/>
    </source>
</evidence>
<dbReference type="KEGG" id="abac:LuPra_06011"/>
<dbReference type="SUPFAM" id="SSF56420">
    <property type="entry name" value="Peptide deformylase"/>
    <property type="match status" value="1"/>
</dbReference>
<protein>
    <recommendedName>
        <fullName evidence="5">Peptide deformylase</fullName>
        <shortName evidence="5">PDF</shortName>
        <ecNumber evidence="5">3.5.1.88</ecNumber>
    </recommendedName>
    <alternativeName>
        <fullName evidence="5">Polypeptide deformylase</fullName>
    </alternativeName>
</protein>
<sequence>MARSESGPYPNLDMSILKVARMGHPVLRSRARALDPSEVRAAVMQKFIDDMMDTMLEYEGIGLAAPQVHEGVRVFVAGIDDGQGKLRVIPFVNPVITPLSETKADDWEGCLSIPDIRGRVPRFTHVRIEALDRKGKPFQLELKDFPARVVQHETDHLDGVLFFDRMAKFDTLTYLDEYSRYHRSAKDDEEEDA</sequence>
<comment type="function">
    <text evidence="5">Removes the formyl group from the N-terminal Met of newly synthesized proteins. Requires at least a dipeptide for an efficient rate of reaction. N-terminal L-methionine is a prerequisite for activity but the enzyme has broad specificity at other positions.</text>
</comment>
<comment type="similarity">
    <text evidence="1 5">Belongs to the polypeptide deformylase family.</text>
</comment>
<evidence type="ECO:0000256" key="4">
    <source>
        <dbReference type="ARBA" id="ARBA00022917"/>
    </source>
</evidence>
<dbReference type="EC" id="3.5.1.88" evidence="5"/>
<dbReference type="InterPro" id="IPR023635">
    <property type="entry name" value="Peptide_deformylase"/>
</dbReference>
<keyword evidence="2 5" id="KW-0479">Metal-binding</keyword>
<evidence type="ECO:0000313" key="6">
    <source>
        <dbReference type="EMBL" id="AMY12729.1"/>
    </source>
</evidence>
<dbReference type="PANTHER" id="PTHR10458:SF22">
    <property type="entry name" value="PEPTIDE DEFORMYLASE"/>
    <property type="match status" value="1"/>
</dbReference>
<organism evidence="6 7">
    <name type="scientific">Luteitalea pratensis</name>
    <dbReference type="NCBI Taxonomy" id="1855912"/>
    <lineage>
        <taxon>Bacteria</taxon>
        <taxon>Pseudomonadati</taxon>
        <taxon>Acidobacteriota</taxon>
        <taxon>Vicinamibacteria</taxon>
        <taxon>Vicinamibacterales</taxon>
        <taxon>Vicinamibacteraceae</taxon>
        <taxon>Luteitalea</taxon>
    </lineage>
</organism>
<dbReference type="Pfam" id="PF01327">
    <property type="entry name" value="Pep_deformylase"/>
    <property type="match status" value="1"/>
</dbReference>
<proteinExistence type="inferred from homology"/>
<feature type="active site" evidence="5">
    <location>
        <position position="153"/>
    </location>
</feature>
<dbReference type="NCBIfam" id="TIGR00079">
    <property type="entry name" value="pept_deformyl"/>
    <property type="match status" value="1"/>
</dbReference>
<dbReference type="EMBL" id="CP015136">
    <property type="protein sequence ID" value="AMY12729.1"/>
    <property type="molecule type" value="Genomic_DNA"/>
</dbReference>
<evidence type="ECO:0000256" key="3">
    <source>
        <dbReference type="ARBA" id="ARBA00022801"/>
    </source>
</evidence>
<dbReference type="InterPro" id="IPR036821">
    <property type="entry name" value="Peptide_deformylase_sf"/>
</dbReference>
<dbReference type="Gene3D" id="3.90.45.10">
    <property type="entry name" value="Peptide deformylase"/>
    <property type="match status" value="1"/>
</dbReference>
<dbReference type="NCBIfam" id="NF001159">
    <property type="entry name" value="PRK00150.1-3"/>
    <property type="match status" value="1"/>
</dbReference>
<feature type="binding site" evidence="5">
    <location>
        <position position="110"/>
    </location>
    <ligand>
        <name>Fe cation</name>
        <dbReference type="ChEBI" id="CHEBI:24875"/>
    </ligand>
</feature>
<comment type="cofactor">
    <cofactor evidence="5">
        <name>Fe(2+)</name>
        <dbReference type="ChEBI" id="CHEBI:29033"/>
    </cofactor>
    <text evidence="5">Binds 1 Fe(2+) ion.</text>
</comment>
<dbReference type="CDD" id="cd00487">
    <property type="entry name" value="Pep_deformylase"/>
    <property type="match status" value="1"/>
</dbReference>